<sequence length="212" mass="23711">MMSSVPQAAVVGGSVVAFVAGLPESHREDVYLSTIYAQRATRAAYNDGLSGDWFDYYCKTLKFIGWDVPRPEGLAPVQGGSMGEAASQHIATRLGEAFSDPTNRALAALERNTQALELFESTSLSQDAGFFQMIPCVQKDAHRVEMGIYHRQFQLRREMSRFLFINQDDLMQSSTEQMSVITFNTLYYAQFRDKVKKSVLSQAIKDLSALEI</sequence>
<proteinExistence type="predicted"/>
<evidence type="ECO:0000313" key="2">
    <source>
        <dbReference type="Proteomes" id="UP000036955"/>
    </source>
</evidence>
<dbReference type="Proteomes" id="UP000036955">
    <property type="component" value="Unassembled WGS sequence"/>
</dbReference>
<name>A0A0L1MCA4_PSESX</name>
<protein>
    <submittedName>
        <fullName evidence="1">Uncharacterized protein</fullName>
    </submittedName>
</protein>
<dbReference type="OrthoDB" id="6888481at2"/>
<reference evidence="1 2" key="1">
    <citation type="submission" date="2015-06" db="EMBL/GenBank/DDBJ databases">
        <authorList>
            <person name="Hoefler B.C."/>
            <person name="Straight P.D."/>
        </authorList>
    </citation>
    <scope>NUCLEOTIDE SEQUENCE [LARGE SCALE GENOMIC DNA]</scope>
    <source>
        <strain evidence="1 2">Riq4</strain>
    </source>
</reference>
<comment type="caution">
    <text evidence="1">The sequence shown here is derived from an EMBL/GenBank/DDBJ whole genome shotgun (WGS) entry which is preliminary data.</text>
</comment>
<gene>
    <name evidence="1" type="ORF">ACS77_16040</name>
</gene>
<organism evidence="1 2">
    <name type="scientific">Pseudomonas syringae</name>
    <dbReference type="NCBI Taxonomy" id="317"/>
    <lineage>
        <taxon>Bacteria</taxon>
        <taxon>Pseudomonadati</taxon>
        <taxon>Pseudomonadota</taxon>
        <taxon>Gammaproteobacteria</taxon>
        <taxon>Pseudomonadales</taxon>
        <taxon>Pseudomonadaceae</taxon>
        <taxon>Pseudomonas</taxon>
    </lineage>
</organism>
<dbReference type="AlphaFoldDB" id="A0A0L1MCA4"/>
<accession>A0A0L1MCA4</accession>
<evidence type="ECO:0000313" key="1">
    <source>
        <dbReference type="EMBL" id="KNH26173.1"/>
    </source>
</evidence>
<dbReference type="EMBL" id="LFQK01000027">
    <property type="protein sequence ID" value="KNH26173.1"/>
    <property type="molecule type" value="Genomic_DNA"/>
</dbReference>
<dbReference type="PATRIC" id="fig|317.197.peg.2572"/>